<keyword evidence="3" id="KW-1185">Reference proteome</keyword>
<proteinExistence type="predicted"/>
<comment type="caution">
    <text evidence="2">The sequence shown here is derived from an EMBL/GenBank/DDBJ whole genome shotgun (WGS) entry which is preliminary data.</text>
</comment>
<evidence type="ECO:0000256" key="1">
    <source>
        <dbReference type="SAM" id="MobiDB-lite"/>
    </source>
</evidence>
<reference evidence="2 3" key="1">
    <citation type="submission" date="2019-06" db="EMBL/GenBank/DDBJ databases">
        <title>Wine fermentation using esterase from Monascus purpureus.</title>
        <authorList>
            <person name="Geng C."/>
            <person name="Zhang Y."/>
        </authorList>
    </citation>
    <scope>NUCLEOTIDE SEQUENCE [LARGE SCALE GENOMIC DNA]</scope>
    <source>
        <strain evidence="2">HQ1</strain>
    </source>
</reference>
<organism evidence="2 3">
    <name type="scientific">Monascus purpureus</name>
    <name type="common">Red mold</name>
    <name type="synonym">Monascus anka</name>
    <dbReference type="NCBI Taxonomy" id="5098"/>
    <lineage>
        <taxon>Eukaryota</taxon>
        <taxon>Fungi</taxon>
        <taxon>Dikarya</taxon>
        <taxon>Ascomycota</taxon>
        <taxon>Pezizomycotina</taxon>
        <taxon>Eurotiomycetes</taxon>
        <taxon>Eurotiomycetidae</taxon>
        <taxon>Eurotiales</taxon>
        <taxon>Aspergillaceae</taxon>
        <taxon>Monascus</taxon>
    </lineage>
</organism>
<accession>A0A507R593</accession>
<dbReference type="EMBL" id="VIFY01000008">
    <property type="protein sequence ID" value="TQB76572.1"/>
    <property type="molecule type" value="Genomic_DNA"/>
</dbReference>
<feature type="region of interest" description="Disordered" evidence="1">
    <location>
        <begin position="102"/>
        <end position="134"/>
    </location>
</feature>
<dbReference type="AlphaFoldDB" id="A0A507R593"/>
<evidence type="ECO:0000313" key="2">
    <source>
        <dbReference type="EMBL" id="TQB76572.1"/>
    </source>
</evidence>
<feature type="compositionally biased region" description="Acidic residues" evidence="1">
    <location>
        <begin position="107"/>
        <end position="117"/>
    </location>
</feature>
<protein>
    <submittedName>
        <fullName evidence="2">Uncharacterized protein</fullName>
    </submittedName>
</protein>
<evidence type="ECO:0000313" key="3">
    <source>
        <dbReference type="Proteomes" id="UP000319663"/>
    </source>
</evidence>
<gene>
    <name evidence="2" type="ORF">MPDQ_007493</name>
</gene>
<name>A0A507R593_MONPU</name>
<dbReference type="Proteomes" id="UP000319663">
    <property type="component" value="Unassembled WGS sequence"/>
</dbReference>
<sequence>MCKYYVFPAVSPVCTAAPRHVLYTRVYFEVHDKPVNADKDSEFCDDEHSEQVNIFEAYRMSKPPFLVGDRGFHDACPGCEREKNGKKLEVFCNDEIPHSIRSVWESDTSDEDGDDSNDSGSSDGEERFEVVDVYPEDEYVDIGQELDDSYFF</sequence>